<sequence length="87" mass="8877">MWCGNTTVGDDVVDDGMGGVGAGAHEVEGGFTDLGAVKGDDREGGELGADSDRGGFGEVGFWEQALLSLLPLELLASVLSSSTHCNY</sequence>
<organism evidence="1 2">
    <name type="scientific">Smallanthus sonchifolius</name>
    <dbReference type="NCBI Taxonomy" id="185202"/>
    <lineage>
        <taxon>Eukaryota</taxon>
        <taxon>Viridiplantae</taxon>
        <taxon>Streptophyta</taxon>
        <taxon>Embryophyta</taxon>
        <taxon>Tracheophyta</taxon>
        <taxon>Spermatophyta</taxon>
        <taxon>Magnoliopsida</taxon>
        <taxon>eudicotyledons</taxon>
        <taxon>Gunneridae</taxon>
        <taxon>Pentapetalae</taxon>
        <taxon>asterids</taxon>
        <taxon>campanulids</taxon>
        <taxon>Asterales</taxon>
        <taxon>Asteraceae</taxon>
        <taxon>Asteroideae</taxon>
        <taxon>Heliantheae alliance</taxon>
        <taxon>Millerieae</taxon>
        <taxon>Smallanthus</taxon>
    </lineage>
</organism>
<dbReference type="Proteomes" id="UP001056120">
    <property type="component" value="Linkage Group LG13"/>
</dbReference>
<proteinExistence type="predicted"/>
<comment type="caution">
    <text evidence="1">The sequence shown here is derived from an EMBL/GenBank/DDBJ whole genome shotgun (WGS) entry which is preliminary data.</text>
</comment>
<dbReference type="EMBL" id="CM042030">
    <property type="protein sequence ID" value="KAI3787582.1"/>
    <property type="molecule type" value="Genomic_DNA"/>
</dbReference>
<protein>
    <submittedName>
        <fullName evidence="1">Uncharacterized protein</fullName>
    </submittedName>
</protein>
<reference evidence="1 2" key="2">
    <citation type="journal article" date="2022" name="Mol. Ecol. Resour.">
        <title>The genomes of chicory, endive, great burdock and yacon provide insights into Asteraceae paleo-polyploidization history and plant inulin production.</title>
        <authorList>
            <person name="Fan W."/>
            <person name="Wang S."/>
            <person name="Wang H."/>
            <person name="Wang A."/>
            <person name="Jiang F."/>
            <person name="Liu H."/>
            <person name="Zhao H."/>
            <person name="Xu D."/>
            <person name="Zhang Y."/>
        </authorList>
    </citation>
    <scope>NUCLEOTIDE SEQUENCE [LARGE SCALE GENOMIC DNA]</scope>
    <source>
        <strain evidence="2">cv. Yunnan</strain>
        <tissue evidence="1">Leaves</tissue>
    </source>
</reference>
<evidence type="ECO:0000313" key="2">
    <source>
        <dbReference type="Proteomes" id="UP001056120"/>
    </source>
</evidence>
<accession>A0ACB9GVU8</accession>
<name>A0ACB9GVU8_9ASTR</name>
<gene>
    <name evidence="1" type="ORF">L1987_42157</name>
</gene>
<reference evidence="2" key="1">
    <citation type="journal article" date="2022" name="Mol. Ecol. Resour.">
        <title>The genomes of chicory, endive, great burdock and yacon provide insights into Asteraceae palaeo-polyploidization history and plant inulin production.</title>
        <authorList>
            <person name="Fan W."/>
            <person name="Wang S."/>
            <person name="Wang H."/>
            <person name="Wang A."/>
            <person name="Jiang F."/>
            <person name="Liu H."/>
            <person name="Zhao H."/>
            <person name="Xu D."/>
            <person name="Zhang Y."/>
        </authorList>
    </citation>
    <scope>NUCLEOTIDE SEQUENCE [LARGE SCALE GENOMIC DNA]</scope>
    <source>
        <strain evidence="2">cv. Yunnan</strain>
    </source>
</reference>
<keyword evidence="2" id="KW-1185">Reference proteome</keyword>
<evidence type="ECO:0000313" key="1">
    <source>
        <dbReference type="EMBL" id="KAI3787582.1"/>
    </source>
</evidence>